<gene>
    <name evidence="2" type="ORF">NPIL_190801</name>
</gene>
<name>A0A8X6URJ9_NEPPI</name>
<accession>A0A8X6URJ9</accession>
<comment type="caution">
    <text evidence="2">The sequence shown here is derived from an EMBL/GenBank/DDBJ whole genome shotgun (WGS) entry which is preliminary data.</text>
</comment>
<protein>
    <submittedName>
        <fullName evidence="2">Uncharacterized protein</fullName>
    </submittedName>
</protein>
<evidence type="ECO:0000256" key="1">
    <source>
        <dbReference type="SAM" id="MobiDB-lite"/>
    </source>
</evidence>
<evidence type="ECO:0000313" key="3">
    <source>
        <dbReference type="Proteomes" id="UP000887013"/>
    </source>
</evidence>
<keyword evidence="3" id="KW-1185">Reference proteome</keyword>
<evidence type="ECO:0000313" key="2">
    <source>
        <dbReference type="EMBL" id="GFU42950.1"/>
    </source>
</evidence>
<feature type="region of interest" description="Disordered" evidence="1">
    <location>
        <begin position="23"/>
        <end position="63"/>
    </location>
</feature>
<reference evidence="2" key="1">
    <citation type="submission" date="2020-08" db="EMBL/GenBank/DDBJ databases">
        <title>Multicomponent nature underlies the extraordinary mechanical properties of spider dragline silk.</title>
        <authorList>
            <person name="Kono N."/>
            <person name="Nakamura H."/>
            <person name="Mori M."/>
            <person name="Yoshida Y."/>
            <person name="Ohtoshi R."/>
            <person name="Malay A.D."/>
            <person name="Moran D.A.P."/>
            <person name="Tomita M."/>
            <person name="Numata K."/>
            <person name="Arakawa K."/>
        </authorList>
    </citation>
    <scope>NUCLEOTIDE SEQUENCE</scope>
</reference>
<sequence length="81" mass="8740">MHTPLRCLILGVKTVSVSIPVLSKRIGPGKNPGTRSSSSERHSGASSRRSVRQPSGRQRESWAEKVSLLWEGGDLTVNSSV</sequence>
<dbReference type="AlphaFoldDB" id="A0A8X6URJ9"/>
<dbReference type="Proteomes" id="UP000887013">
    <property type="component" value="Unassembled WGS sequence"/>
</dbReference>
<dbReference type="EMBL" id="BMAW01132298">
    <property type="protein sequence ID" value="GFU42950.1"/>
    <property type="molecule type" value="Genomic_DNA"/>
</dbReference>
<proteinExistence type="predicted"/>
<organism evidence="2 3">
    <name type="scientific">Nephila pilipes</name>
    <name type="common">Giant wood spider</name>
    <name type="synonym">Nephila maculata</name>
    <dbReference type="NCBI Taxonomy" id="299642"/>
    <lineage>
        <taxon>Eukaryota</taxon>
        <taxon>Metazoa</taxon>
        <taxon>Ecdysozoa</taxon>
        <taxon>Arthropoda</taxon>
        <taxon>Chelicerata</taxon>
        <taxon>Arachnida</taxon>
        <taxon>Araneae</taxon>
        <taxon>Araneomorphae</taxon>
        <taxon>Entelegynae</taxon>
        <taxon>Araneoidea</taxon>
        <taxon>Nephilidae</taxon>
        <taxon>Nephila</taxon>
    </lineage>
</organism>